<protein>
    <submittedName>
        <fullName evidence="2">Uncharacterized protein</fullName>
    </submittedName>
</protein>
<accession>A0A0E9UQ09</accession>
<evidence type="ECO:0000313" key="2">
    <source>
        <dbReference type="EMBL" id="JAH67836.1"/>
    </source>
</evidence>
<name>A0A0E9UQ09_ANGAN</name>
<reference evidence="2" key="2">
    <citation type="journal article" date="2015" name="Fish Shellfish Immunol.">
        <title>Early steps in the European eel (Anguilla anguilla)-Vibrio vulnificus interaction in the gills: Role of the RtxA13 toxin.</title>
        <authorList>
            <person name="Callol A."/>
            <person name="Pajuelo D."/>
            <person name="Ebbesson L."/>
            <person name="Teles M."/>
            <person name="MacKenzie S."/>
            <person name="Amaro C."/>
        </authorList>
    </citation>
    <scope>NUCLEOTIDE SEQUENCE</scope>
</reference>
<dbReference type="AlphaFoldDB" id="A0A0E9UQ09"/>
<organism evidence="2">
    <name type="scientific">Anguilla anguilla</name>
    <name type="common">European freshwater eel</name>
    <name type="synonym">Muraena anguilla</name>
    <dbReference type="NCBI Taxonomy" id="7936"/>
    <lineage>
        <taxon>Eukaryota</taxon>
        <taxon>Metazoa</taxon>
        <taxon>Chordata</taxon>
        <taxon>Craniata</taxon>
        <taxon>Vertebrata</taxon>
        <taxon>Euteleostomi</taxon>
        <taxon>Actinopterygii</taxon>
        <taxon>Neopterygii</taxon>
        <taxon>Teleostei</taxon>
        <taxon>Anguilliformes</taxon>
        <taxon>Anguillidae</taxon>
        <taxon>Anguilla</taxon>
    </lineage>
</organism>
<sequence>MGWSMPLISSCRSTAPAPEALASTSSLNGNEKSGAASTGALHKSAFTLSKAS</sequence>
<evidence type="ECO:0000256" key="1">
    <source>
        <dbReference type="SAM" id="MobiDB-lite"/>
    </source>
</evidence>
<reference evidence="2" key="1">
    <citation type="submission" date="2014-11" db="EMBL/GenBank/DDBJ databases">
        <authorList>
            <person name="Amaro Gonzalez C."/>
        </authorList>
    </citation>
    <scope>NUCLEOTIDE SEQUENCE</scope>
</reference>
<dbReference type="EMBL" id="GBXM01040741">
    <property type="protein sequence ID" value="JAH67836.1"/>
    <property type="molecule type" value="Transcribed_RNA"/>
</dbReference>
<feature type="compositionally biased region" description="Polar residues" evidence="1">
    <location>
        <begin position="22"/>
        <end position="31"/>
    </location>
</feature>
<feature type="region of interest" description="Disordered" evidence="1">
    <location>
        <begin position="1"/>
        <end position="39"/>
    </location>
</feature>
<proteinExistence type="predicted"/>